<feature type="domain" description="DUF1648" evidence="2">
    <location>
        <begin position="18"/>
        <end position="55"/>
    </location>
</feature>
<feature type="transmembrane region" description="Helical" evidence="1">
    <location>
        <begin position="108"/>
        <end position="130"/>
    </location>
</feature>
<comment type="caution">
    <text evidence="3">The sequence shown here is derived from an EMBL/GenBank/DDBJ whole genome shotgun (WGS) entry which is preliminary data.</text>
</comment>
<evidence type="ECO:0000313" key="4">
    <source>
        <dbReference type="Proteomes" id="UP001168528"/>
    </source>
</evidence>
<dbReference type="Proteomes" id="UP001168528">
    <property type="component" value="Unassembled WGS sequence"/>
</dbReference>
<protein>
    <submittedName>
        <fullName evidence="3">DUF1648 domain-containing protein</fullName>
    </submittedName>
</protein>
<dbReference type="EMBL" id="JAUKPO010000009">
    <property type="protein sequence ID" value="MDO1447945.1"/>
    <property type="molecule type" value="Genomic_DNA"/>
</dbReference>
<reference evidence="3" key="1">
    <citation type="submission" date="2023-07" db="EMBL/GenBank/DDBJ databases">
        <title>The genome sequence of Rhodocytophaga aerolata KACC 12507.</title>
        <authorList>
            <person name="Zhang X."/>
        </authorList>
    </citation>
    <scope>NUCLEOTIDE SEQUENCE</scope>
    <source>
        <strain evidence="3">KACC 12507</strain>
    </source>
</reference>
<dbReference type="InterPro" id="IPR012867">
    <property type="entry name" value="DUF1648"/>
</dbReference>
<feature type="transmembrane region" description="Helical" evidence="1">
    <location>
        <begin position="7"/>
        <end position="28"/>
    </location>
</feature>
<keyword evidence="1" id="KW-1133">Transmembrane helix</keyword>
<keyword evidence="4" id="KW-1185">Reference proteome</keyword>
<organism evidence="3 4">
    <name type="scientific">Rhodocytophaga aerolata</name>
    <dbReference type="NCBI Taxonomy" id="455078"/>
    <lineage>
        <taxon>Bacteria</taxon>
        <taxon>Pseudomonadati</taxon>
        <taxon>Bacteroidota</taxon>
        <taxon>Cytophagia</taxon>
        <taxon>Cytophagales</taxon>
        <taxon>Rhodocytophagaceae</taxon>
        <taxon>Rhodocytophaga</taxon>
    </lineage>
</organism>
<dbReference type="Pfam" id="PF07853">
    <property type="entry name" value="DUF1648"/>
    <property type="match status" value="1"/>
</dbReference>
<evidence type="ECO:0000259" key="2">
    <source>
        <dbReference type="Pfam" id="PF07853"/>
    </source>
</evidence>
<feature type="transmembrane region" description="Helical" evidence="1">
    <location>
        <begin position="142"/>
        <end position="165"/>
    </location>
</feature>
<accession>A0ABT8R762</accession>
<feature type="transmembrane region" description="Helical" evidence="1">
    <location>
        <begin position="52"/>
        <end position="76"/>
    </location>
</feature>
<keyword evidence="1" id="KW-0472">Membrane</keyword>
<evidence type="ECO:0000256" key="1">
    <source>
        <dbReference type="SAM" id="Phobius"/>
    </source>
</evidence>
<proteinExistence type="predicted"/>
<evidence type="ECO:0000313" key="3">
    <source>
        <dbReference type="EMBL" id="MDO1447945.1"/>
    </source>
</evidence>
<dbReference type="RefSeq" id="WP_302038750.1">
    <property type="nucleotide sequence ID" value="NZ_JAUKPO010000009.1"/>
</dbReference>
<keyword evidence="1" id="KW-0812">Transmembrane</keyword>
<gene>
    <name evidence="3" type="ORF">Q0590_16860</name>
</gene>
<name>A0ABT8R762_9BACT</name>
<sequence length="172" mass="19520">MKGTYLLIRFLKIFSLLAFVGMLLLAYYRLPNPVAIHFNSAGQADEYVDKSVLFYVGGIFIVLFNVLLSLAAKFIFSVPAQLFPMPKRHYWLADKESRFEFLSLVRNWINSFVFIGNTLLFVCLIILLKLNNADGAAPADYSWVLIVGLAALGIWLFFLPVRLFLKKSEAVS</sequence>